<dbReference type="Pfam" id="PF00563">
    <property type="entry name" value="EAL"/>
    <property type="match status" value="1"/>
</dbReference>
<gene>
    <name evidence="2" type="ORF">FC26_GL000279</name>
</gene>
<proteinExistence type="predicted"/>
<evidence type="ECO:0000259" key="1">
    <source>
        <dbReference type="PROSITE" id="PS50883"/>
    </source>
</evidence>
<comment type="caution">
    <text evidence="2">The sequence shown here is derived from an EMBL/GenBank/DDBJ whole genome shotgun (WGS) entry which is preliminary data.</text>
</comment>
<dbReference type="SUPFAM" id="SSF141868">
    <property type="entry name" value="EAL domain-like"/>
    <property type="match status" value="1"/>
</dbReference>
<dbReference type="AlphaFoldDB" id="A0A0R2A1H1"/>
<protein>
    <submittedName>
        <fullName evidence="2">C-di-GMP-specific phosphodiesterase</fullName>
    </submittedName>
</protein>
<dbReference type="EMBL" id="AYYY01000061">
    <property type="protein sequence ID" value="KRM60797.1"/>
    <property type="molecule type" value="Genomic_DNA"/>
</dbReference>
<accession>A0A0R2A1H1</accession>
<dbReference type="InterPro" id="IPR035919">
    <property type="entry name" value="EAL_sf"/>
</dbReference>
<reference evidence="2 3" key="1">
    <citation type="journal article" date="2015" name="Genome Announc.">
        <title>Expanding the biotechnology potential of lactobacilli through comparative genomics of 213 strains and associated genera.</title>
        <authorList>
            <person name="Sun Z."/>
            <person name="Harris H.M."/>
            <person name="McCann A."/>
            <person name="Guo C."/>
            <person name="Argimon S."/>
            <person name="Zhang W."/>
            <person name="Yang X."/>
            <person name="Jeffery I.B."/>
            <person name="Cooney J.C."/>
            <person name="Kagawa T.F."/>
            <person name="Liu W."/>
            <person name="Song Y."/>
            <person name="Salvetti E."/>
            <person name="Wrobel A."/>
            <person name="Rasinkangas P."/>
            <person name="Parkhill J."/>
            <person name="Rea M.C."/>
            <person name="O'Sullivan O."/>
            <person name="Ritari J."/>
            <person name="Douillard F.P."/>
            <person name="Paul Ross R."/>
            <person name="Yang R."/>
            <person name="Briner A.E."/>
            <person name="Felis G.E."/>
            <person name="de Vos W.M."/>
            <person name="Barrangou R."/>
            <person name="Klaenhammer T.R."/>
            <person name="Caufield P.W."/>
            <person name="Cui Y."/>
            <person name="Zhang H."/>
            <person name="O'Toole P.W."/>
        </authorList>
    </citation>
    <scope>NUCLEOTIDE SEQUENCE [LARGE SCALE GENOMIC DNA]</scope>
    <source>
        <strain evidence="2 3">DSM 20634</strain>
    </source>
</reference>
<organism evidence="2 3">
    <name type="scientific">Paucilactobacillus vaccinostercus DSM 20634</name>
    <dbReference type="NCBI Taxonomy" id="1423813"/>
    <lineage>
        <taxon>Bacteria</taxon>
        <taxon>Bacillati</taxon>
        <taxon>Bacillota</taxon>
        <taxon>Bacilli</taxon>
        <taxon>Lactobacillales</taxon>
        <taxon>Lactobacillaceae</taxon>
        <taxon>Paucilactobacillus</taxon>
    </lineage>
</organism>
<dbReference type="Proteomes" id="UP000051733">
    <property type="component" value="Unassembled WGS sequence"/>
</dbReference>
<dbReference type="Gene3D" id="3.20.20.450">
    <property type="entry name" value="EAL domain"/>
    <property type="match status" value="1"/>
</dbReference>
<dbReference type="InterPro" id="IPR001633">
    <property type="entry name" value="EAL_dom"/>
</dbReference>
<evidence type="ECO:0000313" key="3">
    <source>
        <dbReference type="Proteomes" id="UP000051733"/>
    </source>
</evidence>
<dbReference type="STRING" id="1423813.FC26_GL000279"/>
<evidence type="ECO:0000313" key="2">
    <source>
        <dbReference type="EMBL" id="KRM60797.1"/>
    </source>
</evidence>
<sequence>MEQQLDRQAEVIFMLRFFGQPKYADKELFGYELFLREKVAGNWQFPKSFSQIHGHEFSQLLAATLALMSTDIQLVSINLDREQFIEEAYICELGRVQEAYPQIQVVVELTEHDGKVTNRQLIDAAARYVQSRIWICLDDVGTGDNQISFVQQIDPYVSEYKFALQNFHGKKDYATSVSPYLQFWREQAALHHKFFAIEGFENAVDLKIAQNYHADIKQGYYFGRPHEIAAQSTLLVADH</sequence>
<keyword evidence="3" id="KW-1185">Reference proteome</keyword>
<feature type="domain" description="EAL" evidence="1">
    <location>
        <begin position="1"/>
        <end position="239"/>
    </location>
</feature>
<dbReference type="PROSITE" id="PS50883">
    <property type="entry name" value="EAL"/>
    <property type="match status" value="1"/>
</dbReference>
<dbReference type="PATRIC" id="fig|1423813.3.peg.288"/>
<name>A0A0R2A1H1_9LACO</name>